<dbReference type="InterPro" id="IPR011042">
    <property type="entry name" value="6-blade_b-propeller_TolB-like"/>
</dbReference>
<dbReference type="RefSeq" id="WP_270040491.1">
    <property type="nucleotide sequence ID" value="NZ_JAPDOD010000011.1"/>
</dbReference>
<gene>
    <name evidence="1" type="ORF">OM076_13515</name>
</gene>
<proteinExistence type="predicted"/>
<dbReference type="AlphaFoldDB" id="A0A9X3MRT1"/>
<organism evidence="1 2">
    <name type="scientific">Solirubrobacter ginsenosidimutans</name>
    <dbReference type="NCBI Taxonomy" id="490573"/>
    <lineage>
        <taxon>Bacteria</taxon>
        <taxon>Bacillati</taxon>
        <taxon>Actinomycetota</taxon>
        <taxon>Thermoleophilia</taxon>
        <taxon>Solirubrobacterales</taxon>
        <taxon>Solirubrobacteraceae</taxon>
        <taxon>Solirubrobacter</taxon>
    </lineage>
</organism>
<sequence>MALILGVWVRRRDRTDGRREIARSWERRRGVGRRVGRRAALIGVLVLGLVVPSARGAYESDGVFVLARGLAWPHDVAMLPDGSVLVSNLPSSASAPTWQLWPDGRRVRVRGFDATGLAVASDGSVLGVDGTSNVIRRWVPGRQPIVVAGGAGRGFSGDGAAASAAQLSLDFDDSQGIVPLPSGGFLFADTGNRRVRAVDAFGVITTVADADRQSLEGPSGLALARDGGFVVSDQGGLRHVRPDGSTELLTDSADTTGDVESLADGALLWTNSSGRLRTLAPQANGPALILRSGARHQWDFAGRSVTARGLGQAAHEGLLIASDRGVVYLPRGPSAWALVALRDTSIGPKRLTAVIETSRAGVATLELVRGGDVMARTRQPVGLGHATLRVNQQPNGRLYTLRVALHSEGATTARDEVTVLAARELGVARAKELLGDAQEEQANYVIYRSDRCRRFGTRRVDCEIRYRDEYDLDNVTETCDSIASIELQRSGIVFRRQYACGDRRRGIFRTQPEWDSRMGVETLGGSDF</sequence>
<name>A0A9X3MRT1_9ACTN</name>
<dbReference type="Proteomes" id="UP001149140">
    <property type="component" value="Unassembled WGS sequence"/>
</dbReference>
<dbReference type="Gene3D" id="2.120.10.30">
    <property type="entry name" value="TolB, C-terminal domain"/>
    <property type="match status" value="1"/>
</dbReference>
<evidence type="ECO:0000313" key="2">
    <source>
        <dbReference type="Proteomes" id="UP001149140"/>
    </source>
</evidence>
<dbReference type="SUPFAM" id="SSF63829">
    <property type="entry name" value="Calcium-dependent phosphotriesterase"/>
    <property type="match status" value="1"/>
</dbReference>
<keyword evidence="2" id="KW-1185">Reference proteome</keyword>
<reference evidence="1" key="1">
    <citation type="submission" date="2022-10" db="EMBL/GenBank/DDBJ databases">
        <title>The WGS of Solirubrobacter ginsenosidimutans DSM 21036.</title>
        <authorList>
            <person name="Jiang Z."/>
        </authorList>
    </citation>
    <scope>NUCLEOTIDE SEQUENCE</scope>
    <source>
        <strain evidence="1">DSM 21036</strain>
    </source>
</reference>
<comment type="caution">
    <text evidence="1">The sequence shown here is derived from an EMBL/GenBank/DDBJ whole genome shotgun (WGS) entry which is preliminary data.</text>
</comment>
<dbReference type="EMBL" id="JAPDOD010000011">
    <property type="protein sequence ID" value="MDA0161290.1"/>
    <property type="molecule type" value="Genomic_DNA"/>
</dbReference>
<evidence type="ECO:0000313" key="1">
    <source>
        <dbReference type="EMBL" id="MDA0161290.1"/>
    </source>
</evidence>
<accession>A0A9X3MRT1</accession>
<protein>
    <submittedName>
        <fullName evidence="1">Uncharacterized protein</fullName>
    </submittedName>
</protein>